<dbReference type="EMBL" id="LSRX01001054">
    <property type="protein sequence ID" value="OLP84264.1"/>
    <property type="molecule type" value="Genomic_DNA"/>
</dbReference>
<dbReference type="AlphaFoldDB" id="A0A1Q9CMW5"/>
<evidence type="ECO:0000256" key="1">
    <source>
        <dbReference type="ARBA" id="ARBA00004141"/>
    </source>
</evidence>
<gene>
    <name evidence="9" type="ORF">AK812_SmicGene34875</name>
</gene>
<dbReference type="InterPro" id="IPR007603">
    <property type="entry name" value="Choline_transptr-like"/>
</dbReference>
<feature type="transmembrane region" description="Helical" evidence="7">
    <location>
        <begin position="379"/>
        <end position="404"/>
    </location>
</feature>
<dbReference type="OMA" id="CMACIHA"/>
<accession>A0A1Q9CMW5</accession>
<keyword evidence="4 7" id="KW-1133">Transmembrane helix</keyword>
<comment type="caution">
    <text evidence="9">The sequence shown here is derived from an EMBL/GenBank/DDBJ whole genome shotgun (WGS) entry which is preliminary data.</text>
</comment>
<evidence type="ECO:0000256" key="6">
    <source>
        <dbReference type="ARBA" id="ARBA00023180"/>
    </source>
</evidence>
<evidence type="ECO:0000256" key="5">
    <source>
        <dbReference type="ARBA" id="ARBA00023136"/>
    </source>
</evidence>
<dbReference type="Proteomes" id="UP000186817">
    <property type="component" value="Unassembled WGS sequence"/>
</dbReference>
<feature type="transmembrane region" description="Helical" evidence="7">
    <location>
        <begin position="525"/>
        <end position="547"/>
    </location>
</feature>
<keyword evidence="5 7" id="KW-0472">Membrane</keyword>
<evidence type="ECO:0000256" key="8">
    <source>
        <dbReference type="SAM" id="MobiDB-lite"/>
    </source>
</evidence>
<dbReference type="GO" id="GO:0005886">
    <property type="term" value="C:plasma membrane"/>
    <property type="evidence" value="ECO:0007669"/>
    <property type="project" value="UniProtKB-SubCell"/>
</dbReference>
<organism evidence="9 10">
    <name type="scientific">Symbiodinium microadriaticum</name>
    <name type="common">Dinoflagellate</name>
    <name type="synonym">Zooxanthella microadriatica</name>
    <dbReference type="NCBI Taxonomy" id="2951"/>
    <lineage>
        <taxon>Eukaryota</taxon>
        <taxon>Sar</taxon>
        <taxon>Alveolata</taxon>
        <taxon>Dinophyceae</taxon>
        <taxon>Suessiales</taxon>
        <taxon>Symbiodiniaceae</taxon>
        <taxon>Symbiodinium</taxon>
    </lineage>
</organism>
<keyword evidence="10" id="KW-1185">Reference proteome</keyword>
<keyword evidence="3 7" id="KW-0812">Transmembrane</keyword>
<comment type="subcellular location">
    <subcellularLocation>
        <location evidence="7">Cell membrane</location>
        <topology evidence="7">Multi-pass membrane protein</topology>
    </subcellularLocation>
    <subcellularLocation>
        <location evidence="1">Membrane</location>
        <topology evidence="1">Multi-pass membrane protein</topology>
    </subcellularLocation>
</comment>
<evidence type="ECO:0000256" key="7">
    <source>
        <dbReference type="RuleBase" id="RU368066"/>
    </source>
</evidence>
<comment type="similarity">
    <text evidence="2 7">Belongs to the CTL (choline transporter-like) family.</text>
</comment>
<name>A0A1Q9CMW5_SYMMI</name>
<dbReference type="PANTHER" id="PTHR12385:SF14">
    <property type="entry name" value="CHOLINE TRANSPORTER-LIKE 2"/>
    <property type="match status" value="1"/>
</dbReference>
<keyword evidence="6" id="KW-0325">Glycoprotein</keyword>
<protein>
    <recommendedName>
        <fullName evidence="7">Choline transporter-like protein</fullName>
    </recommendedName>
</protein>
<evidence type="ECO:0000256" key="2">
    <source>
        <dbReference type="ARBA" id="ARBA00007168"/>
    </source>
</evidence>
<dbReference type="PANTHER" id="PTHR12385">
    <property type="entry name" value="CHOLINE TRANSPORTER-LIKE (SLC FAMILY 44)"/>
    <property type="match status" value="1"/>
</dbReference>
<dbReference type="Pfam" id="PF04515">
    <property type="entry name" value="Choline_transpo"/>
    <property type="match status" value="1"/>
</dbReference>
<sequence>MAVVPTKLRAPQSGASMPVSGRETMAKPVARDTMAKAQLIADEDVETAEGSSEIRSMAPLPGERDHHCTDPLWILLLLAALGVLYVPVTKALEEGDMSKYTSGFDYKGRMCGHDICDNGEVCGHFIYFCSKLGESGIDTFHPICIDSCPTSNLTSHLCYDEASMGPLLVQDWPTKEYGVKCLQRSHRLREDQEHLRKRLAGDMTRFKNAAHTPGMVLDCVASIAMARWHLLIVAFVSIAAGLMYMLFLWSFLDFLIHGSVVLVILMPTAFGVWNLFVFHNAGGIGAAVRGVAVGFFLWCALKQILKKLDTAEGCIIATTECLFQLPFIMLEPAFSLVVKLAVVLPLLLIMFGYASTGDMKLTETAHGIRRHLQLDKEQICVILYCLFMIAWLVELIHNMTQYVLVYIAEKWYFTEYVGGRKADVPGFCVVLEATCNLFRYHLGSVIFGSLQKTLFRIPKILADGIFPFGCFSVPKHKVSLMLALLGKEGYMDMAITSADYLEATEKATLTLDDSSAERVLTWTQLVFELGGLLLMTGVATLYMAVTVHSNPQFTDPASDMFLKEPDVVVILAAVLGLAVGISFMGVFDVIGDTILYCLALEMHRDEVKAQEREESGWCTGRDGNSGGFFTWMFWGEDEPEYDHHPPLRFAPTLETGLYDCRNFPRSLELAPPQMWEEFDFSCADKLESQLQQKRHLTFSVPPGAEVGGVLLSMRAQLCPGVDLDTRRDETSWNHYLLHLPWQQVDDSGKLAVSVAVDARSEDVRYEFRVGERSYRTGSV</sequence>
<dbReference type="OrthoDB" id="420519at2759"/>
<reference evidence="9 10" key="1">
    <citation type="submission" date="2016-02" db="EMBL/GenBank/DDBJ databases">
        <title>Genome analysis of coral dinoflagellate symbionts highlights evolutionary adaptations to a symbiotic lifestyle.</title>
        <authorList>
            <person name="Aranda M."/>
            <person name="Li Y."/>
            <person name="Liew Y.J."/>
            <person name="Baumgarten S."/>
            <person name="Simakov O."/>
            <person name="Wilson M."/>
            <person name="Piel J."/>
            <person name="Ashoor H."/>
            <person name="Bougouffa S."/>
            <person name="Bajic V.B."/>
            <person name="Ryu T."/>
            <person name="Ravasi T."/>
            <person name="Bayer T."/>
            <person name="Micklem G."/>
            <person name="Kim H."/>
            <person name="Bhak J."/>
            <person name="Lajeunesse T.C."/>
            <person name="Voolstra C.R."/>
        </authorList>
    </citation>
    <scope>NUCLEOTIDE SEQUENCE [LARGE SCALE GENOMIC DNA]</scope>
    <source>
        <strain evidence="9 10">CCMP2467</strain>
    </source>
</reference>
<feature type="transmembrane region" description="Helical" evidence="7">
    <location>
        <begin position="567"/>
        <end position="598"/>
    </location>
</feature>
<feature type="region of interest" description="Disordered" evidence="8">
    <location>
        <begin position="1"/>
        <end position="24"/>
    </location>
</feature>
<feature type="transmembrane region" description="Helical" evidence="7">
    <location>
        <begin position="336"/>
        <end position="354"/>
    </location>
</feature>
<evidence type="ECO:0000313" key="9">
    <source>
        <dbReference type="EMBL" id="OLP84264.1"/>
    </source>
</evidence>
<feature type="transmembrane region" description="Helical" evidence="7">
    <location>
        <begin position="228"/>
        <end position="247"/>
    </location>
</feature>
<feature type="transmembrane region" description="Helical" evidence="7">
    <location>
        <begin position="282"/>
        <end position="301"/>
    </location>
</feature>
<dbReference type="GO" id="GO:0022857">
    <property type="term" value="F:transmembrane transporter activity"/>
    <property type="evidence" value="ECO:0007669"/>
    <property type="project" value="UniProtKB-UniRule"/>
</dbReference>
<evidence type="ECO:0000313" key="10">
    <source>
        <dbReference type="Proteomes" id="UP000186817"/>
    </source>
</evidence>
<evidence type="ECO:0000256" key="3">
    <source>
        <dbReference type="ARBA" id="ARBA00022692"/>
    </source>
</evidence>
<feature type="transmembrane region" description="Helical" evidence="7">
    <location>
        <begin position="254"/>
        <end position="276"/>
    </location>
</feature>
<evidence type="ECO:0000256" key="4">
    <source>
        <dbReference type="ARBA" id="ARBA00022989"/>
    </source>
</evidence>
<proteinExistence type="inferred from homology"/>
<comment type="function">
    <text evidence="7">Choline transporter.</text>
</comment>